<dbReference type="RefSeq" id="WP_089897487.1">
    <property type="nucleotide sequence ID" value="NZ_FOCI01000001.1"/>
</dbReference>
<dbReference type="SMART" id="SM00345">
    <property type="entry name" value="HTH_GNTR"/>
    <property type="match status" value="1"/>
</dbReference>
<dbReference type="PROSITE" id="PS50949">
    <property type="entry name" value="HTH_GNTR"/>
    <property type="match status" value="1"/>
</dbReference>
<reference evidence="7 8" key="1">
    <citation type="submission" date="2016-10" db="EMBL/GenBank/DDBJ databases">
        <authorList>
            <person name="de Groot N.N."/>
        </authorList>
    </citation>
    <scope>NUCLEOTIDE SEQUENCE [LARGE SCALE GENOMIC DNA]</scope>
    <source>
        <strain evidence="7 8">DSM 16213</strain>
    </source>
</reference>
<accession>A0A1H7Y8P8</accession>
<dbReference type="Gene3D" id="3.40.640.10">
    <property type="entry name" value="Type I PLP-dependent aspartate aminotransferase-like (Major domain)"/>
    <property type="match status" value="1"/>
</dbReference>
<evidence type="ECO:0000313" key="7">
    <source>
        <dbReference type="EMBL" id="SEM42315.1"/>
    </source>
</evidence>
<dbReference type="Proteomes" id="UP000199585">
    <property type="component" value="Unassembled WGS sequence"/>
</dbReference>
<dbReference type="InterPro" id="IPR036390">
    <property type="entry name" value="WH_DNA-bd_sf"/>
</dbReference>
<name>A0A1H7Y8P8_9RHOB</name>
<evidence type="ECO:0000256" key="5">
    <source>
        <dbReference type="ARBA" id="ARBA00023163"/>
    </source>
</evidence>
<evidence type="ECO:0000259" key="6">
    <source>
        <dbReference type="PROSITE" id="PS50949"/>
    </source>
</evidence>
<dbReference type="PANTHER" id="PTHR46577">
    <property type="entry name" value="HTH-TYPE TRANSCRIPTIONAL REGULATORY PROTEIN GABR"/>
    <property type="match status" value="1"/>
</dbReference>
<dbReference type="STRING" id="245187.SAMN04488003_10150"/>
<feature type="domain" description="HTH gntR-type" evidence="6">
    <location>
        <begin position="18"/>
        <end position="86"/>
    </location>
</feature>
<dbReference type="InterPro" id="IPR000524">
    <property type="entry name" value="Tscrpt_reg_HTH_GntR"/>
</dbReference>
<dbReference type="InterPro" id="IPR015422">
    <property type="entry name" value="PyrdxlP-dep_Trfase_small"/>
</dbReference>
<dbReference type="Pfam" id="PF00392">
    <property type="entry name" value="GntR"/>
    <property type="match status" value="1"/>
</dbReference>
<keyword evidence="3" id="KW-0805">Transcription regulation</keyword>
<dbReference type="Gene3D" id="1.10.10.10">
    <property type="entry name" value="Winged helix-like DNA-binding domain superfamily/Winged helix DNA-binding domain"/>
    <property type="match status" value="1"/>
</dbReference>
<keyword evidence="5" id="KW-0804">Transcription</keyword>
<dbReference type="EMBL" id="FOCI01000001">
    <property type="protein sequence ID" value="SEM42315.1"/>
    <property type="molecule type" value="Genomic_DNA"/>
</dbReference>
<comment type="similarity">
    <text evidence="1">In the C-terminal section; belongs to the class-I pyridoxal-phosphate-dependent aminotransferase family.</text>
</comment>
<dbReference type="AlphaFoldDB" id="A0A1H7Y8P8"/>
<evidence type="ECO:0000313" key="8">
    <source>
        <dbReference type="Proteomes" id="UP000199585"/>
    </source>
</evidence>
<dbReference type="CDD" id="cd00609">
    <property type="entry name" value="AAT_like"/>
    <property type="match status" value="1"/>
</dbReference>
<organism evidence="7 8">
    <name type="scientific">Loktanella fryxellensis</name>
    <dbReference type="NCBI Taxonomy" id="245187"/>
    <lineage>
        <taxon>Bacteria</taxon>
        <taxon>Pseudomonadati</taxon>
        <taxon>Pseudomonadota</taxon>
        <taxon>Alphaproteobacteria</taxon>
        <taxon>Rhodobacterales</taxon>
        <taxon>Roseobacteraceae</taxon>
        <taxon>Loktanella</taxon>
    </lineage>
</organism>
<dbReference type="SUPFAM" id="SSF53383">
    <property type="entry name" value="PLP-dependent transferases"/>
    <property type="match status" value="1"/>
</dbReference>
<sequence length="479" mass="51162">MIVSDTMWMPDLSQAPQRSKYEALALAIREGVAGGQLAPGAQLPPVRELAYRVGVTPGTVARAYRLLVDDRVLVAGVGRGTFVADRPAHLPPGLTQDIAQHMAPSLMADFPVAQGEPGYLVSPRMPDMGQGALMVRVLGQLAAAPPDTLMRYPSRSTDVAARAAFHATLDPAAIGPATVDDIVLAHGGQNAVVLIMQTLLHGPQPAIIVDELSYNGFRSAAELCRAEVWSVPWDTEGPSVEVFTQLVRQHRVQIYCTAAEVCNPTTRATTPARRAEIAAVARRHGVHVIDDDCYSRTQRLGPSYRALLPELGWYVTSPSKSLTPALRIGFAVAPQSCGPALVRTATGHSFGVSQLVCHTYAGVMAAPELPQIMAAVTARIAQDVACAVEVLAGHNLAWADGAPFVWLTLPPPWRAEAFVDAAKAQGVVLKSAEAFVQRDSRMVHAVRIAINGQVSHADFRTAMQRLRALLNAPPARIAV</sequence>
<keyword evidence="8" id="KW-1185">Reference proteome</keyword>
<dbReference type="InterPro" id="IPR015424">
    <property type="entry name" value="PyrdxlP-dep_Trfase"/>
</dbReference>
<dbReference type="SUPFAM" id="SSF46785">
    <property type="entry name" value="Winged helix' DNA-binding domain"/>
    <property type="match status" value="1"/>
</dbReference>
<dbReference type="GO" id="GO:0003700">
    <property type="term" value="F:DNA-binding transcription factor activity"/>
    <property type="evidence" value="ECO:0007669"/>
    <property type="project" value="InterPro"/>
</dbReference>
<dbReference type="GO" id="GO:0003677">
    <property type="term" value="F:DNA binding"/>
    <property type="evidence" value="ECO:0007669"/>
    <property type="project" value="UniProtKB-KW"/>
</dbReference>
<protein>
    <submittedName>
        <fullName evidence="7">Transcriptional regulator, GntR family</fullName>
    </submittedName>
</protein>
<gene>
    <name evidence="7" type="ORF">SAMN04488003_10150</name>
</gene>
<keyword evidence="4" id="KW-0238">DNA-binding</keyword>
<dbReference type="OrthoDB" id="9808770at2"/>
<evidence type="ECO:0000256" key="1">
    <source>
        <dbReference type="ARBA" id="ARBA00005384"/>
    </source>
</evidence>
<evidence type="ECO:0000256" key="4">
    <source>
        <dbReference type="ARBA" id="ARBA00023125"/>
    </source>
</evidence>
<dbReference type="GO" id="GO:0030170">
    <property type="term" value="F:pyridoxal phosphate binding"/>
    <property type="evidence" value="ECO:0007669"/>
    <property type="project" value="InterPro"/>
</dbReference>
<dbReference type="Gene3D" id="3.90.1150.10">
    <property type="entry name" value="Aspartate Aminotransferase, domain 1"/>
    <property type="match status" value="1"/>
</dbReference>
<dbReference type="InterPro" id="IPR015421">
    <property type="entry name" value="PyrdxlP-dep_Trfase_major"/>
</dbReference>
<dbReference type="PANTHER" id="PTHR46577:SF1">
    <property type="entry name" value="HTH-TYPE TRANSCRIPTIONAL REGULATORY PROTEIN GABR"/>
    <property type="match status" value="1"/>
</dbReference>
<dbReference type="Pfam" id="PF00155">
    <property type="entry name" value="Aminotran_1_2"/>
    <property type="match status" value="1"/>
</dbReference>
<dbReference type="InterPro" id="IPR004839">
    <property type="entry name" value="Aminotransferase_I/II_large"/>
</dbReference>
<keyword evidence="2" id="KW-0663">Pyridoxal phosphate</keyword>
<dbReference type="InterPro" id="IPR036388">
    <property type="entry name" value="WH-like_DNA-bd_sf"/>
</dbReference>
<evidence type="ECO:0000256" key="3">
    <source>
        <dbReference type="ARBA" id="ARBA00023015"/>
    </source>
</evidence>
<dbReference type="CDD" id="cd07377">
    <property type="entry name" value="WHTH_GntR"/>
    <property type="match status" value="1"/>
</dbReference>
<proteinExistence type="inferred from homology"/>
<evidence type="ECO:0000256" key="2">
    <source>
        <dbReference type="ARBA" id="ARBA00022898"/>
    </source>
</evidence>
<dbReference type="InterPro" id="IPR051446">
    <property type="entry name" value="HTH_trans_reg/aminotransferase"/>
</dbReference>